<dbReference type="RefSeq" id="WP_152063115.1">
    <property type="nucleotide sequence ID" value="NZ_CABWIC010000007.1"/>
</dbReference>
<dbReference type="EMBL" id="CABWIC010000007">
    <property type="protein sequence ID" value="VWL91643.1"/>
    <property type="molecule type" value="Genomic_DNA"/>
</dbReference>
<accession>A0A5K1IT70</accession>
<name>A0A5K1IT70_9ACTN</name>
<sequence length="94" mass="10202">MYKDGETYMLVIEWDTGEKPDPDDLEQPETCGAYEYAEAVAPEELEAAIGGAKEEARDLLDANGSGWVSVLVGVGECVDDIDQDNAEQVITFEA</sequence>
<dbReference type="GeneID" id="77465372"/>
<protein>
    <submittedName>
        <fullName evidence="1">Uncharacterized protein</fullName>
    </submittedName>
</protein>
<evidence type="ECO:0000313" key="2">
    <source>
        <dbReference type="Proteomes" id="UP000405524"/>
    </source>
</evidence>
<dbReference type="Proteomes" id="UP000405524">
    <property type="component" value="Unassembled WGS sequence"/>
</dbReference>
<gene>
    <name evidence="1" type="ORF">JKKLCJKK_00381</name>
</gene>
<reference evidence="1 2" key="1">
    <citation type="submission" date="2019-10" db="EMBL/GenBank/DDBJ databases">
        <authorList>
            <person name="Wolf R A."/>
        </authorList>
    </citation>
    <scope>NUCLEOTIDE SEQUENCE [LARGE SCALE GENOMIC DNA]</scope>
    <source>
        <strain evidence="1">Collinsella_intestinalis_DSM_13632</strain>
    </source>
</reference>
<dbReference type="AlphaFoldDB" id="A0A5K1IT70"/>
<organism evidence="1 2">
    <name type="scientific">Collinsella intestinalis</name>
    <dbReference type="NCBI Taxonomy" id="147207"/>
    <lineage>
        <taxon>Bacteria</taxon>
        <taxon>Bacillati</taxon>
        <taxon>Actinomycetota</taxon>
        <taxon>Coriobacteriia</taxon>
        <taxon>Coriobacteriales</taxon>
        <taxon>Coriobacteriaceae</taxon>
        <taxon>Collinsella</taxon>
    </lineage>
</organism>
<evidence type="ECO:0000313" key="1">
    <source>
        <dbReference type="EMBL" id="VWL91643.1"/>
    </source>
</evidence>
<proteinExistence type="predicted"/>